<dbReference type="STRING" id="211114.SAMN04489726_0904"/>
<feature type="compositionally biased region" description="Polar residues" evidence="1">
    <location>
        <begin position="57"/>
        <end position="78"/>
    </location>
</feature>
<evidence type="ECO:0000256" key="1">
    <source>
        <dbReference type="SAM" id="MobiDB-lite"/>
    </source>
</evidence>
<sequence>MGLIRSLLLARTPPDPYPVHEALWAGPAVHRYANLVHLSAIRKAWNRFYKPFRDSRTVPSKQQLLDDQYGTSVNPDIR</sequence>
<protein>
    <submittedName>
        <fullName evidence="2">Uncharacterized protein</fullName>
    </submittedName>
</protein>
<reference evidence="2 3" key="1">
    <citation type="submission" date="2016-10" db="EMBL/GenBank/DDBJ databases">
        <authorList>
            <person name="de Groot N.N."/>
        </authorList>
    </citation>
    <scope>NUCLEOTIDE SEQUENCE [LARGE SCALE GENOMIC DNA]</scope>
    <source>
        <strain evidence="2 3">DSM 44149</strain>
    </source>
</reference>
<accession>A0A1G9S5S6</accession>
<gene>
    <name evidence="2" type="ORF">SAMN04489726_0904</name>
</gene>
<name>A0A1G9S5S6_ALLAB</name>
<organism evidence="2 3">
    <name type="scientific">Allokutzneria albata</name>
    <name type="common">Kibdelosporangium albatum</name>
    <dbReference type="NCBI Taxonomy" id="211114"/>
    <lineage>
        <taxon>Bacteria</taxon>
        <taxon>Bacillati</taxon>
        <taxon>Actinomycetota</taxon>
        <taxon>Actinomycetes</taxon>
        <taxon>Pseudonocardiales</taxon>
        <taxon>Pseudonocardiaceae</taxon>
        <taxon>Allokutzneria</taxon>
    </lineage>
</organism>
<dbReference type="EMBL" id="LT629701">
    <property type="protein sequence ID" value="SDM30752.1"/>
    <property type="molecule type" value="Genomic_DNA"/>
</dbReference>
<evidence type="ECO:0000313" key="3">
    <source>
        <dbReference type="Proteomes" id="UP000183376"/>
    </source>
</evidence>
<proteinExistence type="predicted"/>
<dbReference type="Proteomes" id="UP000183376">
    <property type="component" value="Chromosome I"/>
</dbReference>
<keyword evidence="3" id="KW-1185">Reference proteome</keyword>
<feature type="region of interest" description="Disordered" evidence="1">
    <location>
        <begin position="56"/>
        <end position="78"/>
    </location>
</feature>
<dbReference type="AlphaFoldDB" id="A0A1G9S5S6"/>
<evidence type="ECO:0000313" key="2">
    <source>
        <dbReference type="EMBL" id="SDM30752.1"/>
    </source>
</evidence>